<feature type="compositionally biased region" description="Low complexity" evidence="5">
    <location>
        <begin position="261"/>
        <end position="281"/>
    </location>
</feature>
<gene>
    <name evidence="7" type="ORF">BCR36DRAFT_585891</name>
</gene>
<name>A0A1Y1V160_9FUNG</name>
<dbReference type="EMBL" id="MCFH01000042">
    <property type="protein sequence ID" value="ORX45015.1"/>
    <property type="molecule type" value="Genomic_DNA"/>
</dbReference>
<feature type="compositionally biased region" description="Basic and acidic residues" evidence="5">
    <location>
        <begin position="40"/>
        <end position="53"/>
    </location>
</feature>
<dbReference type="PROSITE" id="PS50868">
    <property type="entry name" value="POST_SET"/>
    <property type="match status" value="1"/>
</dbReference>
<evidence type="ECO:0000256" key="3">
    <source>
        <dbReference type="ARBA" id="ARBA00023163"/>
    </source>
</evidence>
<reference evidence="7 8" key="1">
    <citation type="submission" date="2016-08" db="EMBL/GenBank/DDBJ databases">
        <title>Genomes of anaerobic fungi encode conserved fungal cellulosomes for biomass hydrolysis.</title>
        <authorList>
            <consortium name="DOE Joint Genome Institute"/>
            <person name="Haitjema C.H."/>
            <person name="Gilmore S.P."/>
            <person name="Henske J.K."/>
            <person name="Solomon K.V."/>
            <person name="De Groot R."/>
            <person name="Kuo A."/>
            <person name="Mondo S.J."/>
            <person name="Salamov A.A."/>
            <person name="Labutti K."/>
            <person name="Zhao Z."/>
            <person name="Chiniquy J."/>
            <person name="Barry K."/>
            <person name="Brewer H.M."/>
            <person name="Purvine S.O."/>
            <person name="Wright A.T."/>
            <person name="Boxma B."/>
            <person name="Van Alen T."/>
            <person name="Hackstein J.H."/>
            <person name="Baker S.E."/>
            <person name="Grigoriev I.V."/>
            <person name="O'Malley M.A."/>
        </authorList>
    </citation>
    <scope>NUCLEOTIDE SEQUENCE [LARGE SCALE GENOMIC DNA]</scope>
    <source>
        <strain evidence="8">finn</strain>
    </source>
</reference>
<evidence type="ECO:0000256" key="5">
    <source>
        <dbReference type="SAM" id="MobiDB-lite"/>
    </source>
</evidence>
<evidence type="ECO:0000259" key="6">
    <source>
        <dbReference type="PROSITE" id="PS50868"/>
    </source>
</evidence>
<comment type="subcellular location">
    <subcellularLocation>
        <location evidence="1">Nucleus</location>
    </subcellularLocation>
</comment>
<comment type="caution">
    <text evidence="7">The sequence shown here is derived from an EMBL/GenBank/DDBJ whole genome shotgun (WGS) entry which is preliminary data.</text>
</comment>
<organism evidence="7 8">
    <name type="scientific">Piromyces finnis</name>
    <dbReference type="NCBI Taxonomy" id="1754191"/>
    <lineage>
        <taxon>Eukaryota</taxon>
        <taxon>Fungi</taxon>
        <taxon>Fungi incertae sedis</taxon>
        <taxon>Chytridiomycota</taxon>
        <taxon>Chytridiomycota incertae sedis</taxon>
        <taxon>Neocallimastigomycetes</taxon>
        <taxon>Neocallimastigales</taxon>
        <taxon>Neocallimastigaceae</taxon>
        <taxon>Piromyces</taxon>
    </lineage>
</organism>
<reference evidence="7 8" key="2">
    <citation type="submission" date="2016-08" db="EMBL/GenBank/DDBJ databases">
        <title>Pervasive Adenine N6-methylation of Active Genes in Fungi.</title>
        <authorList>
            <consortium name="DOE Joint Genome Institute"/>
            <person name="Mondo S.J."/>
            <person name="Dannebaum R.O."/>
            <person name="Kuo R.C."/>
            <person name="Labutti K."/>
            <person name="Haridas S."/>
            <person name="Kuo A."/>
            <person name="Salamov A."/>
            <person name="Ahrendt S.R."/>
            <person name="Lipzen A."/>
            <person name="Sullivan W."/>
            <person name="Andreopoulos W.B."/>
            <person name="Clum A."/>
            <person name="Lindquist E."/>
            <person name="Daum C."/>
            <person name="Ramamoorthy G.K."/>
            <person name="Gryganskyi A."/>
            <person name="Culley D."/>
            <person name="Magnuson J.K."/>
            <person name="James T.Y."/>
            <person name="O'Malley M.A."/>
            <person name="Stajich J.E."/>
            <person name="Spatafora J.W."/>
            <person name="Visel A."/>
            <person name="Grigoriev I.V."/>
        </authorList>
    </citation>
    <scope>NUCLEOTIDE SEQUENCE [LARGE SCALE GENOMIC DNA]</scope>
    <source>
        <strain evidence="8">finn</strain>
    </source>
</reference>
<dbReference type="Proteomes" id="UP000193719">
    <property type="component" value="Unassembled WGS sequence"/>
</dbReference>
<proteinExistence type="inferred from homology"/>
<feature type="region of interest" description="Disordered" evidence="5">
    <location>
        <begin position="1"/>
        <end position="53"/>
    </location>
</feature>
<feature type="compositionally biased region" description="Basic and acidic residues" evidence="5">
    <location>
        <begin position="381"/>
        <end position="394"/>
    </location>
</feature>
<evidence type="ECO:0000313" key="7">
    <source>
        <dbReference type="EMBL" id="ORX45015.1"/>
    </source>
</evidence>
<evidence type="ECO:0000256" key="2">
    <source>
        <dbReference type="ARBA" id="ARBA00009953"/>
    </source>
</evidence>
<feature type="domain" description="Post-SET" evidence="6">
    <location>
        <begin position="166"/>
        <end position="182"/>
    </location>
</feature>
<dbReference type="PANTHER" id="PTHR21483:SF18">
    <property type="entry name" value="RNA POLYMERASE II-ASSOCIATED PROTEIN 1"/>
    <property type="match status" value="1"/>
</dbReference>
<keyword evidence="4" id="KW-0539">Nucleus</keyword>
<dbReference type="STRING" id="1754191.A0A1Y1V160"/>
<feature type="region of interest" description="Disordered" evidence="5">
    <location>
        <begin position="374"/>
        <end position="394"/>
    </location>
</feature>
<evidence type="ECO:0000256" key="1">
    <source>
        <dbReference type="ARBA" id="ARBA00004123"/>
    </source>
</evidence>
<feature type="region of interest" description="Disordered" evidence="5">
    <location>
        <begin position="243"/>
        <end position="281"/>
    </location>
</feature>
<dbReference type="InterPro" id="IPR013929">
    <property type="entry name" value="RPAP1_C"/>
</dbReference>
<dbReference type="Pfam" id="PF25766">
    <property type="entry name" value="TPR_RPAP1"/>
    <property type="match status" value="1"/>
</dbReference>
<feature type="compositionally biased region" description="Polar residues" evidence="5">
    <location>
        <begin position="27"/>
        <end position="38"/>
    </location>
</feature>
<evidence type="ECO:0000256" key="4">
    <source>
        <dbReference type="ARBA" id="ARBA00023242"/>
    </source>
</evidence>
<dbReference type="SUPFAM" id="SSF48371">
    <property type="entry name" value="ARM repeat"/>
    <property type="match status" value="1"/>
</dbReference>
<dbReference type="InterPro" id="IPR057989">
    <property type="entry name" value="TPR_RPAP1/MINIYO-like"/>
</dbReference>
<sequence length="1663" mass="191754">MRMFEEFKRSGSKPSANVKRVGAPVKVSSNPPTSSMPDNTKNKKLSENKNENVIEQKKDVVDLGLNKLSSQLKTEKQKPKKKSLFAMRQLNGNKLKDVSPFTPKLPKGNVILSKDVVEKETVTATKFSKKRYYDHGFPEVTFDYPEINEIKDKIEILENNNDEINEKCECTCGSCNCNGHNHNDDHSSLLAGDKIMSNSDKEAIHKENMNILENMSKSEILEMQKEILSKINPETLKWLKERRKKKEENEENENEKKNSSKTESSTSLNSNINSSSSNTEISKTKRLLTDLLKTKLSSSNNSLSLSSSSSKTNIQDKNELNVNKYEIEPEKKAFIENSIFNTSSLEDINDVDMLKLAEKEATSKEELEKIEWMKPLGNNNEENKSDIDVKESDSEKPSVSKLRFDFKGNILEKNSNISMSKGLHHHGDDPTQAGYTLDEFLYLTRSSVFSQKSICLQALSSILTNLYSAKYNGSLSSEIMNYLMKQKSIINIRMALDDANETVIVSSLRALASFLGKTDNNSNYLLNDQEKCCFQPLHKISRCNNFNVFCLNPRNTNNYSLKISGQDIKKSLQEELLDSAPKENENSIEYHSDIVRKDIVKGLLKMSILQRLNYLLKYYPLPPSAYDDVIWILSTIALHSEKAAGEILNNKNIIYQIVDECLSINWPTDLDNDSQSNYPIINTLNFIKILCQSSRNNAQYLIDSGIMTILIRFILIGPSEVDENIYSIACLIQEYVLHIFKILVDYGLYSSSFSDIRESILKYFGSIGTKFITSTKLIDGVEEDIWRMNAHFIFLSSLFNCLMSNKPLVDDYLSFAPETLIQPFLNNIFEFLIELNTLTFESSYNDTNKFLNIQVLISNGLNMITTYLKYMAKNQFGFNNNDLQGRLSKDQLKSILDLSNMDTDKYINGVTNDFSVSLCSRLKIFKLIWNKSKLAIIKLFEIKNEKDDQTGMGNIDFLEFKHLLGWYSPNQIELINSNINMSMLSFVLQERINCQLLLGYNNEAYDDDVMMVVKQILLILVHPEYTSLSWTSLFLDNLVNVLISWALYAGLDWEKENNKLTDLKINEYFQLWYLVLLYVLPKISSGNKIKAQSIINFLFDERNLKFLFKVEFNNVYINDNKNSSDVILQEKRKSFLENFNDMYTSLVEFSEIIKRNLKDMISDKDDEDNLSSFFVKYKTVGKDKKKIEKGLPLPINWVFKLIDEALKTYNTPKELISNIKSILFYIFIVSKNISLQQILLNSPVCLKHFLKDQVICSFGMTNDWMMIELMKIYLISCEGSGDSIMQGETYEIFNDIDISRVLAELFNIIIKYDRYRNNYMMKSRIVKPLYLRLNSNTIIQGAYCPFNNQSSVSLYKNLIEQYKSSSFGDKVFICYLAYPLQSRYLNEFKEVFWSEVQDDFGRLFPSETLSTNNNLNQEIKQKMKEISDIINNIIVPEKDHIDLFKSTFISWIKPYETNLNTLQCMFKCILSAINYEILIKNEAKESVEIMSNINDIILENKISSNYSVLNNYITKKSWIYWIALGQVSQFIYSKFNKNKANHFSLLNTGIPFAGTPIAFNNKESLSANVFDEVKNNNDNFTKEELEQNYSKIGQIEKDFLKCIFLSIKYTEGSSTNNDEMKILNDTLKFNITHGGLFESLLKDVNDLTYYSKIQVFDFLYQVL</sequence>
<accession>A0A1Y1V160</accession>
<dbReference type="PANTHER" id="PTHR21483">
    <property type="entry name" value="RNA POLYMERASE II-ASSOCIATED PROTEIN 1"/>
    <property type="match status" value="1"/>
</dbReference>
<comment type="similarity">
    <text evidence="2">Belongs to the RPAP1 family.</text>
</comment>
<dbReference type="InterPro" id="IPR003616">
    <property type="entry name" value="Post-SET_dom"/>
</dbReference>
<dbReference type="Pfam" id="PF08621">
    <property type="entry name" value="RPAP1_N"/>
    <property type="match status" value="1"/>
</dbReference>
<dbReference type="Pfam" id="PF08620">
    <property type="entry name" value="RPAP1_C"/>
    <property type="match status" value="1"/>
</dbReference>
<evidence type="ECO:0000313" key="8">
    <source>
        <dbReference type="Proteomes" id="UP000193719"/>
    </source>
</evidence>
<dbReference type="InterPro" id="IPR013930">
    <property type="entry name" value="RPAP1_N"/>
</dbReference>
<dbReference type="InterPro" id="IPR039913">
    <property type="entry name" value="RPAP1/Rba50"/>
</dbReference>
<dbReference type="InterPro" id="IPR016024">
    <property type="entry name" value="ARM-type_fold"/>
</dbReference>
<protein>
    <recommendedName>
        <fullName evidence="6">Post-SET domain-containing protein</fullName>
    </recommendedName>
</protein>
<dbReference type="OrthoDB" id="348201at2759"/>
<keyword evidence="8" id="KW-1185">Reference proteome</keyword>
<keyword evidence="3" id="KW-0804">Transcription</keyword>
<dbReference type="GO" id="GO:0006366">
    <property type="term" value="P:transcription by RNA polymerase II"/>
    <property type="evidence" value="ECO:0007669"/>
    <property type="project" value="InterPro"/>
</dbReference>